<keyword evidence="2" id="KW-1185">Reference proteome</keyword>
<dbReference type="EMBL" id="CP003345">
    <property type="protein sequence ID" value="AFM05694.1"/>
    <property type="molecule type" value="Genomic_DNA"/>
</dbReference>
<accession>I4AP09</accession>
<dbReference type="AlphaFoldDB" id="I4AP09"/>
<organism evidence="1 2">
    <name type="scientific">Bernardetia litoralis (strain ATCC 23117 / DSM 6794 / NBRC 15988 / NCIMB 1366 / Fx l1 / Sio-4)</name>
    <name type="common">Flexibacter litoralis</name>
    <dbReference type="NCBI Taxonomy" id="880071"/>
    <lineage>
        <taxon>Bacteria</taxon>
        <taxon>Pseudomonadati</taxon>
        <taxon>Bacteroidota</taxon>
        <taxon>Cytophagia</taxon>
        <taxon>Cytophagales</taxon>
        <taxon>Bernardetiaceae</taxon>
        <taxon>Bernardetia</taxon>
    </lineage>
</organism>
<dbReference type="STRING" id="880071.Fleli_3370"/>
<dbReference type="KEGG" id="fli:Fleli_3370"/>
<reference evidence="2" key="1">
    <citation type="submission" date="2012-06" db="EMBL/GenBank/DDBJ databases">
        <title>The complete genome of Flexibacter litoralis DSM 6794.</title>
        <authorList>
            <person name="Lucas S."/>
            <person name="Copeland A."/>
            <person name="Lapidus A."/>
            <person name="Glavina del Rio T."/>
            <person name="Dalin E."/>
            <person name="Tice H."/>
            <person name="Bruce D."/>
            <person name="Goodwin L."/>
            <person name="Pitluck S."/>
            <person name="Peters L."/>
            <person name="Ovchinnikova G."/>
            <person name="Lu M."/>
            <person name="Kyrpides N."/>
            <person name="Mavromatis K."/>
            <person name="Ivanova N."/>
            <person name="Brettin T."/>
            <person name="Detter J.C."/>
            <person name="Han C."/>
            <person name="Larimer F."/>
            <person name="Land M."/>
            <person name="Hauser L."/>
            <person name="Markowitz V."/>
            <person name="Cheng J.-F."/>
            <person name="Hugenholtz P."/>
            <person name="Woyke T."/>
            <person name="Wu D."/>
            <person name="Spring S."/>
            <person name="Lang E."/>
            <person name="Kopitz M."/>
            <person name="Brambilla E."/>
            <person name="Klenk H.-P."/>
            <person name="Eisen J.A."/>
        </authorList>
    </citation>
    <scope>NUCLEOTIDE SEQUENCE [LARGE SCALE GENOMIC DNA]</scope>
    <source>
        <strain evidence="2">ATCC 23117 / DSM 6794 / NBRC 15988 / NCIMB 1366 / Sio-4</strain>
    </source>
</reference>
<evidence type="ECO:0000313" key="2">
    <source>
        <dbReference type="Proteomes" id="UP000006054"/>
    </source>
</evidence>
<gene>
    <name evidence="1" type="ordered locus">Fleli_3370</name>
</gene>
<dbReference type="HOGENOM" id="CLU_1324771_0_0_10"/>
<dbReference type="RefSeq" id="WP_014799121.1">
    <property type="nucleotide sequence ID" value="NC_018018.1"/>
</dbReference>
<name>I4AP09_BERLS</name>
<proteinExistence type="predicted"/>
<protein>
    <submittedName>
        <fullName evidence="1">Uncharacterized protein</fullName>
    </submittedName>
</protein>
<evidence type="ECO:0000313" key="1">
    <source>
        <dbReference type="EMBL" id="AFM05694.1"/>
    </source>
</evidence>
<dbReference type="Proteomes" id="UP000006054">
    <property type="component" value="Chromosome"/>
</dbReference>
<sequence precursor="true">MSKNKYLILILILIIPFLISFNSSLECLSLELSGFLIYKIKRKDVENKILNDKLKDENKSYSIAIDYDVEVFFIPSDSISTSLSDNLLSYNINRGDNFFFNVFKNKYYIEELCPSISYSKYESIDIDISNNDYYSLKKDSIFLYKITYLHGYAIHKKIHNTRSNMIHYNFRVSPSRKIYSSLDCYFFYILDSIDCKVDQKNISIWKE</sequence>